<dbReference type="EMBL" id="FOLL01000018">
    <property type="protein sequence ID" value="SFC66472.1"/>
    <property type="molecule type" value="Genomic_DNA"/>
</dbReference>
<evidence type="ECO:0000259" key="7">
    <source>
        <dbReference type="Pfam" id="PF17390"/>
    </source>
</evidence>
<dbReference type="InterPro" id="IPR008928">
    <property type="entry name" value="6-hairpin_glycosidase_sf"/>
</dbReference>
<dbReference type="Pfam" id="PF17390">
    <property type="entry name" value="Bac_rhamnosid_C"/>
    <property type="match status" value="1"/>
</dbReference>
<evidence type="ECO:0000259" key="4">
    <source>
        <dbReference type="Pfam" id="PF05592"/>
    </source>
</evidence>
<accession>A0A1I1L1Q7</accession>
<organism evidence="8 9">
    <name type="scientific">Parapedobacter composti</name>
    <dbReference type="NCBI Taxonomy" id="623281"/>
    <lineage>
        <taxon>Bacteria</taxon>
        <taxon>Pseudomonadati</taxon>
        <taxon>Bacteroidota</taxon>
        <taxon>Sphingobacteriia</taxon>
        <taxon>Sphingobacteriales</taxon>
        <taxon>Sphingobacteriaceae</taxon>
        <taxon>Parapedobacter</taxon>
    </lineage>
</organism>
<evidence type="ECO:0000256" key="1">
    <source>
        <dbReference type="ARBA" id="ARBA00001445"/>
    </source>
</evidence>
<keyword evidence="3" id="KW-0378">Hydrolase</keyword>
<dbReference type="SUPFAM" id="SSF48208">
    <property type="entry name" value="Six-hairpin glycosidases"/>
    <property type="match status" value="1"/>
</dbReference>
<dbReference type="Pfam" id="PF08531">
    <property type="entry name" value="Bac_rhamnosid_N"/>
    <property type="match status" value="1"/>
</dbReference>
<evidence type="ECO:0000259" key="6">
    <source>
        <dbReference type="Pfam" id="PF17389"/>
    </source>
</evidence>
<dbReference type="GO" id="GO:0005975">
    <property type="term" value="P:carbohydrate metabolic process"/>
    <property type="evidence" value="ECO:0007669"/>
    <property type="project" value="InterPro"/>
</dbReference>
<dbReference type="Pfam" id="PF17389">
    <property type="entry name" value="Bac_rhamnosid6H"/>
    <property type="match status" value="1"/>
</dbReference>
<dbReference type="InterPro" id="IPR016007">
    <property type="entry name" value="Alpha_rhamnosid"/>
</dbReference>
<dbReference type="PANTHER" id="PTHR33307">
    <property type="entry name" value="ALPHA-RHAMNOSIDASE (EUROFUNG)"/>
    <property type="match status" value="1"/>
</dbReference>
<sequence>MHISIIAVVLLAVNVSSLASTRIGKTGLIISNLKTAYAENPIGLDEMNPQFSWVLQHSGSNGMQQAFQLLVSDDSLALARHEGNMWDTGRQRSAQSVGVVYAGKKLESRKRYYWKVKVWDDAAGEGVWSDPSFFEMGLLDESEWQGDWVGYPFGWAGKVLYFRHVFACEKEVARARLYASGIGYHEIRLNGEKVGKNVLDPAKSDYSKRIYYTTHDITERLKEANVILISVAPGWYGMPKLRLQMVVDYADGTQQRISSSDIRKVTLGPIVRSGIIDGEEYDARKARFDEWDLPTDTIIKGLPNKTWGFAHVVEPPGGKMVSQHQEPIQVTESFHPVALVETSPGVYLLDAGQNMAGWLSIRVKGKAGSEVTMRFAETIYEDGRVNQENLRTAEATDRYTLKGGGYYERWEPAFTYHGFRYVQVEGLDYKPDVRDFTVKKVRSAVADVGQFKSSDSLLNAIWLMVKRTEASNLHSVPTDCPQRDERMGWLNDMTVRIEQAIYNFDMSRFYAKYLADVYDTQDEQGRITDTAPYKVGGRPADPVSASYLLLALKSYDYYGNRQIIDAYYSGLKAWVDYLQTRTKDGIVDYSYYGDWAPPAEFGVAGVGYGAVSKSTPGDLISTGFLYYCEKMISRMAAVLGKNADARNYADCAEKTALAFNRKFWNQESGGYGTNNQACNSFALVMGLADGDRNARTLENLVNDVIAHDYHLTTGNIATKYVLEALTEGGYVDVAYKVATQKTYPSWGYMLEKGATTLWERWEYETGGSMNSHNHPMMGSVGSWLYKYLLGIVPNEEHPGFEQFVVRPYIPSGLDSCAGSYESIRGTIAVSWKKQRSRITLDVTVPGNSSAAIWVPVSTLKNLTVDGEPYEKSKHAELLRSEKGGVVFQVNAGSFRFEGRL</sequence>
<feature type="domain" description="Bacterial alpha-L-rhamnosidase N-terminal" evidence="5">
    <location>
        <begin position="170"/>
        <end position="332"/>
    </location>
</feature>
<dbReference type="Pfam" id="PF25788">
    <property type="entry name" value="Ig_Rha78A_N"/>
    <property type="match status" value="1"/>
</dbReference>
<dbReference type="STRING" id="623281.SAMN05421747_11810"/>
<proteinExistence type="predicted"/>
<dbReference type="Pfam" id="PF05592">
    <property type="entry name" value="Bac_rhamnosid"/>
    <property type="match status" value="1"/>
</dbReference>
<dbReference type="InterPro" id="IPR013783">
    <property type="entry name" value="Ig-like_fold"/>
</dbReference>
<dbReference type="InterPro" id="IPR013737">
    <property type="entry name" value="Bac_rhamnosid_N"/>
</dbReference>
<protein>
    <recommendedName>
        <fullName evidence="2">alpha-L-rhamnosidase</fullName>
        <ecNumber evidence="2">3.2.1.40</ecNumber>
    </recommendedName>
</protein>
<feature type="domain" description="Alpha-L-rhamnosidase six-hairpin glycosidase" evidence="6">
    <location>
        <begin position="447"/>
        <end position="787"/>
    </location>
</feature>
<dbReference type="GO" id="GO:0030596">
    <property type="term" value="F:alpha-L-rhamnosidase activity"/>
    <property type="evidence" value="ECO:0007669"/>
    <property type="project" value="UniProtKB-EC"/>
</dbReference>
<reference evidence="9" key="1">
    <citation type="submission" date="2016-10" db="EMBL/GenBank/DDBJ databases">
        <authorList>
            <person name="Varghese N."/>
            <person name="Submissions S."/>
        </authorList>
    </citation>
    <scope>NUCLEOTIDE SEQUENCE [LARGE SCALE GENOMIC DNA]</scope>
    <source>
        <strain evidence="9">DSM 22900</strain>
    </source>
</reference>
<feature type="domain" description="Alpha-L-rhamnosidase concanavalin-like" evidence="4">
    <location>
        <begin position="341"/>
        <end position="437"/>
    </location>
</feature>
<feature type="domain" description="Alpha-L-rhamnosidase C-terminal" evidence="7">
    <location>
        <begin position="795"/>
        <end position="861"/>
    </location>
</feature>
<name>A0A1I1L1Q7_9SPHI</name>
<dbReference type="EC" id="3.2.1.40" evidence="2"/>
<dbReference type="InterPro" id="IPR012341">
    <property type="entry name" value="6hp_glycosidase-like_sf"/>
</dbReference>
<evidence type="ECO:0000313" key="9">
    <source>
        <dbReference type="Proteomes" id="UP000199577"/>
    </source>
</evidence>
<evidence type="ECO:0000256" key="3">
    <source>
        <dbReference type="ARBA" id="ARBA00022801"/>
    </source>
</evidence>
<dbReference type="RefSeq" id="WP_090974645.1">
    <property type="nucleotide sequence ID" value="NZ_FOLL01000018.1"/>
</dbReference>
<dbReference type="PANTHER" id="PTHR33307:SF6">
    <property type="entry name" value="ALPHA-RHAMNOSIDASE (EUROFUNG)-RELATED"/>
    <property type="match status" value="1"/>
</dbReference>
<dbReference type="PIRSF" id="PIRSF010631">
    <property type="entry name" value="A-rhamnsds"/>
    <property type="match status" value="1"/>
</dbReference>
<gene>
    <name evidence="8" type="ORF">SAMN05421747_11810</name>
</gene>
<dbReference type="InterPro" id="IPR035398">
    <property type="entry name" value="Bac_rhamnosid_C"/>
</dbReference>
<dbReference type="Gene3D" id="2.60.420.10">
    <property type="entry name" value="Maltose phosphorylase, domain 3"/>
    <property type="match status" value="1"/>
</dbReference>
<comment type="catalytic activity">
    <reaction evidence="1">
        <text>Hydrolysis of terminal non-reducing alpha-L-rhamnose residues in alpha-L-rhamnosides.</text>
        <dbReference type="EC" id="3.2.1.40"/>
    </reaction>
</comment>
<dbReference type="Gene3D" id="1.50.10.10">
    <property type="match status" value="1"/>
</dbReference>
<dbReference type="OrthoDB" id="9766741at2"/>
<dbReference type="AlphaFoldDB" id="A0A1I1L1Q7"/>
<dbReference type="InterPro" id="IPR035396">
    <property type="entry name" value="Bac_rhamnosid6H"/>
</dbReference>
<dbReference type="InterPro" id="IPR008902">
    <property type="entry name" value="Rhamnosid_concanavalin"/>
</dbReference>
<evidence type="ECO:0000313" key="8">
    <source>
        <dbReference type="EMBL" id="SFC66472.1"/>
    </source>
</evidence>
<dbReference type="Gene3D" id="2.60.40.10">
    <property type="entry name" value="Immunoglobulins"/>
    <property type="match status" value="1"/>
</dbReference>
<evidence type="ECO:0000256" key="2">
    <source>
        <dbReference type="ARBA" id="ARBA00012652"/>
    </source>
</evidence>
<evidence type="ECO:0000259" key="5">
    <source>
        <dbReference type="Pfam" id="PF08531"/>
    </source>
</evidence>
<keyword evidence="9" id="KW-1185">Reference proteome</keyword>
<dbReference type="Proteomes" id="UP000199577">
    <property type="component" value="Unassembled WGS sequence"/>
</dbReference>
<dbReference type="Gene3D" id="2.60.120.260">
    <property type="entry name" value="Galactose-binding domain-like"/>
    <property type="match status" value="2"/>
</dbReference>